<keyword evidence="3" id="KW-1185">Reference proteome</keyword>
<sequence length="263" mass="28024">MAGDWIKMRGNLWDDPRIAALVDATETSEAAVIGGLYWLWATADQHTEDGLMPGLTLRQIDRKTGVAGLGKALCDIGWLAERPEGVCLENFTEHNGASAKRRASEAQRKANSRKPSASDADKSQTSNGHEPEEIRQVAELEKEKRREEIDNSVAIATGGSAASLPAELPKDELWKAGKSLLMQAGMPTAQCGSFVGKLVKDYGEGVVVEAVRAAVVARPADPAQYLKAACMRAVGKRSGGGGAVAGAKQQNFDPSYYEGAGNW</sequence>
<name>A0ABR6RFQ1_9BURK</name>
<gene>
    <name evidence="2" type="ORF">HNP33_002053</name>
</gene>
<protein>
    <submittedName>
        <fullName evidence="2">Uncharacterized protein</fullName>
    </submittedName>
</protein>
<accession>A0ABR6RFQ1</accession>
<organism evidence="2 3">
    <name type="scientific">Comamonas odontotermitis</name>
    <dbReference type="NCBI Taxonomy" id="379895"/>
    <lineage>
        <taxon>Bacteria</taxon>
        <taxon>Pseudomonadati</taxon>
        <taxon>Pseudomonadota</taxon>
        <taxon>Betaproteobacteria</taxon>
        <taxon>Burkholderiales</taxon>
        <taxon>Comamonadaceae</taxon>
        <taxon>Comamonas</taxon>
    </lineage>
</organism>
<evidence type="ECO:0000313" key="2">
    <source>
        <dbReference type="EMBL" id="MBB6577985.1"/>
    </source>
</evidence>
<feature type="region of interest" description="Disordered" evidence="1">
    <location>
        <begin position="94"/>
        <end position="135"/>
    </location>
</feature>
<dbReference type="RefSeq" id="WP_221452044.1">
    <property type="nucleotide sequence ID" value="NZ_JACHKZ010000010.1"/>
</dbReference>
<proteinExistence type="predicted"/>
<reference evidence="2 3" key="1">
    <citation type="submission" date="2020-08" db="EMBL/GenBank/DDBJ databases">
        <title>Functional genomics of gut bacteria from endangered species of beetles.</title>
        <authorList>
            <person name="Carlos-Shanley C."/>
        </authorList>
    </citation>
    <scope>NUCLEOTIDE SEQUENCE [LARGE SCALE GENOMIC DNA]</scope>
    <source>
        <strain evidence="2 3">S00124</strain>
    </source>
</reference>
<dbReference type="Proteomes" id="UP000562492">
    <property type="component" value="Unassembled WGS sequence"/>
</dbReference>
<dbReference type="EMBL" id="JACHKZ010000010">
    <property type="protein sequence ID" value="MBB6577985.1"/>
    <property type="molecule type" value="Genomic_DNA"/>
</dbReference>
<comment type="caution">
    <text evidence="2">The sequence shown here is derived from an EMBL/GenBank/DDBJ whole genome shotgun (WGS) entry which is preliminary data.</text>
</comment>
<evidence type="ECO:0000313" key="3">
    <source>
        <dbReference type="Proteomes" id="UP000562492"/>
    </source>
</evidence>
<evidence type="ECO:0000256" key="1">
    <source>
        <dbReference type="SAM" id="MobiDB-lite"/>
    </source>
</evidence>